<evidence type="ECO:0000256" key="1">
    <source>
        <dbReference type="SAM" id="Phobius"/>
    </source>
</evidence>
<feature type="transmembrane region" description="Helical" evidence="1">
    <location>
        <begin position="215"/>
        <end position="234"/>
    </location>
</feature>
<dbReference type="EMBL" id="FXYE01000002">
    <property type="protein sequence ID" value="SMX43767.1"/>
    <property type="molecule type" value="Genomic_DNA"/>
</dbReference>
<evidence type="ECO:0008006" key="4">
    <source>
        <dbReference type="Google" id="ProtNLM"/>
    </source>
</evidence>
<feature type="transmembrane region" description="Helical" evidence="1">
    <location>
        <begin position="94"/>
        <end position="114"/>
    </location>
</feature>
<sequence>MLTDTVSHRVESRGELNVVWCALFVVAFTALPILAHINLPLVDLPNHIARLYIAAMAPENALSEYYSYEIGLVPNSAVDLIWLGLGAPGDVTRFSNWVMASYAVNLVGSTMALARVIHGRWTRWSAAAGLLVFSAPFFWGFQNYVWSMPFTIYGIALWLGMERPDWRRYRFAVFLIYAAAVYLMHFFAFGFLAVAVFGREVQLALASKGSVARRLIRLGVQMVPFVIPLVWLLVMLKSGPESPAELLNGFGYIADRIAVFTSPAIAPNTQSFPALNLLGAAVLALLAVFVWCLRKTDGPRLVLEDKARGVLIALVLLSLVAPTWLNGVAFVQIRAPVLTCAVFIACTSWRGLSRGQLRGLVAIIAILICARGIAFERFAYRYDAEVRDMRAATGTLSPGDRVLPIRAEVGASDLRLSHLQGLLVPQADVFVPTLFQGVHAITLLPQWADHAHPALFAVDFRLLADDRHPTAPYEFVQNWDKKFTHVLLLDKRQKALPASLGLNQVREVGRFSLYRVEPSFRQSMSGQ</sequence>
<feature type="transmembrane region" description="Helical" evidence="1">
    <location>
        <begin position="331"/>
        <end position="352"/>
    </location>
</feature>
<feature type="transmembrane region" description="Helical" evidence="1">
    <location>
        <begin position="121"/>
        <end position="138"/>
    </location>
</feature>
<evidence type="ECO:0000313" key="3">
    <source>
        <dbReference type="Proteomes" id="UP000202922"/>
    </source>
</evidence>
<keyword evidence="3" id="KW-1185">Reference proteome</keyword>
<keyword evidence="1" id="KW-1133">Transmembrane helix</keyword>
<organism evidence="2 3">
    <name type="scientific">Actibacterium lipolyticum</name>
    <dbReference type="NCBI Taxonomy" id="1524263"/>
    <lineage>
        <taxon>Bacteria</taxon>
        <taxon>Pseudomonadati</taxon>
        <taxon>Pseudomonadota</taxon>
        <taxon>Alphaproteobacteria</taxon>
        <taxon>Rhodobacterales</taxon>
        <taxon>Roseobacteraceae</taxon>
        <taxon>Actibacterium</taxon>
    </lineage>
</organism>
<proteinExistence type="predicted"/>
<dbReference type="AlphaFoldDB" id="A0A238KM78"/>
<dbReference type="RefSeq" id="WP_093967538.1">
    <property type="nucleotide sequence ID" value="NZ_FXYE01000002.1"/>
</dbReference>
<feature type="transmembrane region" description="Helical" evidence="1">
    <location>
        <begin position="272"/>
        <end position="293"/>
    </location>
</feature>
<gene>
    <name evidence="2" type="ORF">COL8621_02378</name>
</gene>
<dbReference type="Proteomes" id="UP000202922">
    <property type="component" value="Unassembled WGS sequence"/>
</dbReference>
<dbReference type="OrthoDB" id="7844825at2"/>
<feature type="transmembrane region" description="Helical" evidence="1">
    <location>
        <begin position="359"/>
        <end position="380"/>
    </location>
</feature>
<protein>
    <recommendedName>
        <fullName evidence="4">Glycosyltransferase RgtA/B/C/D-like domain-containing protein</fullName>
    </recommendedName>
</protein>
<keyword evidence="1" id="KW-0812">Transmembrane</keyword>
<accession>A0A238KM78</accession>
<feature type="transmembrane region" description="Helical" evidence="1">
    <location>
        <begin position="18"/>
        <end position="37"/>
    </location>
</feature>
<evidence type="ECO:0000313" key="2">
    <source>
        <dbReference type="EMBL" id="SMX43767.1"/>
    </source>
</evidence>
<keyword evidence="1" id="KW-0472">Membrane</keyword>
<feature type="transmembrane region" description="Helical" evidence="1">
    <location>
        <begin position="173"/>
        <end position="195"/>
    </location>
</feature>
<reference evidence="3" key="1">
    <citation type="submission" date="2017-05" db="EMBL/GenBank/DDBJ databases">
        <authorList>
            <person name="Rodrigo-Torres L."/>
            <person name="Arahal R. D."/>
            <person name="Lucena T."/>
        </authorList>
    </citation>
    <scope>NUCLEOTIDE SEQUENCE [LARGE SCALE GENOMIC DNA]</scope>
    <source>
        <strain evidence="3">CECT 8621</strain>
    </source>
</reference>
<name>A0A238KM78_9RHOB</name>
<feature type="transmembrane region" description="Helical" evidence="1">
    <location>
        <begin position="305"/>
        <end position="325"/>
    </location>
</feature>